<keyword evidence="3" id="KW-1185">Reference proteome</keyword>
<accession>W7WY20</accession>
<evidence type="ECO:0000313" key="3">
    <source>
        <dbReference type="Proteomes" id="UP000009168"/>
    </source>
</evidence>
<organism evidence="2 3">
    <name type="scientific">Tetrahymena thermophila (strain SB210)</name>
    <dbReference type="NCBI Taxonomy" id="312017"/>
    <lineage>
        <taxon>Eukaryota</taxon>
        <taxon>Sar</taxon>
        <taxon>Alveolata</taxon>
        <taxon>Ciliophora</taxon>
        <taxon>Intramacronucleata</taxon>
        <taxon>Oligohymenophorea</taxon>
        <taxon>Hymenostomatida</taxon>
        <taxon>Tetrahymenina</taxon>
        <taxon>Tetrahymenidae</taxon>
        <taxon>Tetrahymena</taxon>
    </lineage>
</organism>
<evidence type="ECO:0000256" key="1">
    <source>
        <dbReference type="SAM" id="MobiDB-lite"/>
    </source>
</evidence>
<reference evidence="3" key="1">
    <citation type="journal article" date="2006" name="PLoS Biol.">
        <title>Macronuclear genome sequence of the ciliate Tetrahymena thermophila, a model eukaryote.</title>
        <authorList>
            <person name="Eisen J.A."/>
            <person name="Coyne R.S."/>
            <person name="Wu M."/>
            <person name="Wu D."/>
            <person name="Thiagarajan M."/>
            <person name="Wortman J.R."/>
            <person name="Badger J.H."/>
            <person name="Ren Q."/>
            <person name="Amedeo P."/>
            <person name="Jones K.M."/>
            <person name="Tallon L.J."/>
            <person name="Delcher A.L."/>
            <person name="Salzberg S.L."/>
            <person name="Silva J.C."/>
            <person name="Haas B.J."/>
            <person name="Majoros W.H."/>
            <person name="Farzad M."/>
            <person name="Carlton J.M."/>
            <person name="Smith R.K. Jr."/>
            <person name="Garg J."/>
            <person name="Pearlman R.E."/>
            <person name="Karrer K.M."/>
            <person name="Sun L."/>
            <person name="Manning G."/>
            <person name="Elde N.C."/>
            <person name="Turkewitz A.P."/>
            <person name="Asai D.J."/>
            <person name="Wilkes D.E."/>
            <person name="Wang Y."/>
            <person name="Cai H."/>
            <person name="Collins K."/>
            <person name="Stewart B.A."/>
            <person name="Lee S.R."/>
            <person name="Wilamowska K."/>
            <person name="Weinberg Z."/>
            <person name="Ruzzo W.L."/>
            <person name="Wloga D."/>
            <person name="Gaertig J."/>
            <person name="Frankel J."/>
            <person name="Tsao C.-C."/>
            <person name="Gorovsky M.A."/>
            <person name="Keeling P.J."/>
            <person name="Waller R.F."/>
            <person name="Patron N.J."/>
            <person name="Cherry J.M."/>
            <person name="Stover N.A."/>
            <person name="Krieger C.J."/>
            <person name="del Toro C."/>
            <person name="Ryder H.F."/>
            <person name="Williamson S.C."/>
            <person name="Barbeau R.A."/>
            <person name="Hamilton E.P."/>
            <person name="Orias E."/>
        </authorList>
    </citation>
    <scope>NUCLEOTIDE SEQUENCE [LARGE SCALE GENOMIC DNA]</scope>
    <source>
        <strain evidence="3">SB210</strain>
    </source>
</reference>
<dbReference type="RefSeq" id="XP_012655718.1">
    <property type="nucleotide sequence ID" value="XM_012800264.1"/>
</dbReference>
<sequence>MQYYLQPIPLYILDGRQIYSIQFFQQVLRLKSLPSRQHIKCLQLLIDHIKSFLTSFTRIFFIVLQGRQEFLSCHQIQSKHKQQMVKIRWRKRLLLRRILLKQQTINCDIDTLQKQSGTHVHECIPFQSIERQKRNLFHKVSNKRLELKKISYNKEFAQSSKALHEPKTQKSLSSLSNT</sequence>
<dbReference type="AlphaFoldDB" id="W7WY20"/>
<evidence type="ECO:0000313" key="2">
    <source>
        <dbReference type="EMBL" id="EWS71765.1"/>
    </source>
</evidence>
<proteinExistence type="predicted"/>
<dbReference type="KEGG" id="tet:TTHERM_000469289"/>
<dbReference type="GeneID" id="24439137"/>
<protein>
    <submittedName>
        <fullName evidence="2">Uncharacterized protein</fullName>
    </submittedName>
</protein>
<feature type="compositionally biased region" description="Polar residues" evidence="1">
    <location>
        <begin position="169"/>
        <end position="178"/>
    </location>
</feature>
<dbReference type="Proteomes" id="UP000009168">
    <property type="component" value="Unassembled WGS sequence"/>
</dbReference>
<dbReference type="InParanoid" id="W7WY20"/>
<feature type="region of interest" description="Disordered" evidence="1">
    <location>
        <begin position="158"/>
        <end position="178"/>
    </location>
</feature>
<dbReference type="EMBL" id="GG662441">
    <property type="protein sequence ID" value="EWS71765.1"/>
    <property type="molecule type" value="Genomic_DNA"/>
</dbReference>
<name>W7WY20_TETTS</name>
<gene>
    <name evidence="2" type="ORF">TTHERM_000469289</name>
</gene>